<keyword evidence="5 7" id="KW-0460">Magnesium</keyword>
<dbReference type="PROSITE" id="PS51671">
    <property type="entry name" value="ACT"/>
    <property type="match status" value="2"/>
</dbReference>
<sequence length="864" mass="99179">MPDQPSGTATGKRILALRQRLQDGQAALHQDYLAKGNASAMLRGRARLVDGLLRELWRHCAPPQAMALVAVGGYGRGELYPASDIDLLILLPDDDCRQADEEITPLIGMLWDIGLEVGHSVRSSADCLLEAARDISVQTNLLEARLVAGNRQTFAGFAQAMHDQLDIRQFFKAKRLEQQERHARFDDTAFSLEPNCKESPGGLRDLQVILWIARAAGLGRRWRDLTAHALITASEARQLERCERLLDHLRIRLHYLARRREDRLLFDHQEALAEAFGIRPSAAKRASELLMQRYYLNARLINQLGTLLLQNLGEHLFPAYHRHLAPIYINPRFQMQRDLLDVRDEQIFEREPRAILESFLLLQQRSELKGMTARTLRALWRARSHIDAKFRRDPGNRALFLSMFQQKRGIVHEMRRMNHYDILGRYLPAFGRIVGQMQHDLFHVYTVDQHILQVLRNLRRFSLPEFAHEYPRCSRLMSRFERHWLIYIAALFHDIAKGRGGDHSQLGMRDARRFCIEHGLAEEDTDLVGFLVGDHLTMSAVAQKQDLADPEVIAAFARTVQTRRRLDALYLLTVADIRGTSPKVWNNWKGKLLEDLYLATRRLLDGKTDRQASDGDGRQDEVRRLLRFHGLRPGMEAALWQQLDTAYFMRHAADEIAWHTRNLYHCPNAPLPVVKARLHQIDDGLQVMVYVADQPLLFARLCGFFSRLGYSIVDARIHTTRHGYALDSFTLLDPGRQLPYRDMTGLIEHDLVEHLRAMPPLAAVQPNATRLSRQLRHFPIMPEISIHPDDKGRYHIMSIVAADRPGLLYSVALTLAHHRVSVHTARIATLGERAEDTFLISGEKLLQPASRMRLEQELLEILQI</sequence>
<evidence type="ECO:0000256" key="2">
    <source>
        <dbReference type="ARBA" id="ARBA00022695"/>
    </source>
</evidence>
<dbReference type="InterPro" id="IPR010043">
    <property type="entry name" value="UTase/UR"/>
</dbReference>
<reference evidence="10" key="1">
    <citation type="submission" date="2017-03" db="EMBL/GenBank/DDBJ databases">
        <authorList>
            <consortium name="AG Boll"/>
        </authorList>
    </citation>
    <scope>NUCLEOTIDE SEQUENCE [LARGE SCALE GENOMIC DNA]</scope>
    <source>
        <strain evidence="10">Chol</strain>
    </source>
</reference>
<comment type="catalytic activity">
    <reaction evidence="7">
        <text>[protein-PII]-L-tyrosine + UTP = [protein-PII]-uridylyl-L-tyrosine + diphosphate</text>
        <dbReference type="Rhea" id="RHEA:13673"/>
        <dbReference type="Rhea" id="RHEA-COMP:12147"/>
        <dbReference type="Rhea" id="RHEA-COMP:12148"/>
        <dbReference type="ChEBI" id="CHEBI:33019"/>
        <dbReference type="ChEBI" id="CHEBI:46398"/>
        <dbReference type="ChEBI" id="CHEBI:46858"/>
        <dbReference type="ChEBI" id="CHEBI:90602"/>
        <dbReference type="EC" id="2.7.7.59"/>
    </reaction>
</comment>
<comment type="similarity">
    <text evidence="7">Belongs to the GlnD family.</text>
</comment>
<dbReference type="GO" id="GO:0006808">
    <property type="term" value="P:regulation of nitrogen utilization"/>
    <property type="evidence" value="ECO:0007669"/>
    <property type="project" value="UniProtKB-UniRule"/>
</dbReference>
<dbReference type="CDD" id="cd00077">
    <property type="entry name" value="HDc"/>
    <property type="match status" value="1"/>
</dbReference>
<organism evidence="10 11">
    <name type="scientific">Sterolibacterium denitrificans</name>
    <dbReference type="NCBI Taxonomy" id="157592"/>
    <lineage>
        <taxon>Bacteria</taxon>
        <taxon>Pseudomonadati</taxon>
        <taxon>Pseudomonadota</taxon>
        <taxon>Betaproteobacteria</taxon>
        <taxon>Nitrosomonadales</taxon>
        <taxon>Sterolibacteriaceae</taxon>
        <taxon>Sterolibacterium</taxon>
    </lineage>
</organism>
<dbReference type="Pfam" id="PF01909">
    <property type="entry name" value="NTP_transf_2"/>
    <property type="match status" value="1"/>
</dbReference>
<dbReference type="SUPFAM" id="SSF81593">
    <property type="entry name" value="Nucleotidyltransferase substrate binding subunit/domain"/>
    <property type="match status" value="1"/>
</dbReference>
<dbReference type="CDD" id="cd04900">
    <property type="entry name" value="ACT_UUR-like_1"/>
    <property type="match status" value="1"/>
</dbReference>
<dbReference type="Gene3D" id="1.10.3210.10">
    <property type="entry name" value="Hypothetical protein af1432"/>
    <property type="match status" value="1"/>
</dbReference>
<proteinExistence type="inferred from homology"/>
<feature type="region of interest" description="Uridylyltransferase" evidence="7">
    <location>
        <begin position="1"/>
        <end position="328"/>
    </location>
</feature>
<dbReference type="InterPro" id="IPR045865">
    <property type="entry name" value="ACT-like_dom_sf"/>
</dbReference>
<dbReference type="InterPro" id="IPR043519">
    <property type="entry name" value="NT_sf"/>
</dbReference>
<keyword evidence="11" id="KW-1185">Reference proteome</keyword>
<dbReference type="HAMAP" id="MF_00277">
    <property type="entry name" value="PII_uridylyl_transf"/>
    <property type="match status" value="1"/>
</dbReference>
<name>A0A7Z7MV13_9PROT</name>
<keyword evidence="2 7" id="KW-0548">Nucleotidyltransferase</keyword>
<keyword evidence="3" id="KW-0677">Repeat</keyword>
<dbReference type="CDD" id="cd04899">
    <property type="entry name" value="ACT_ACR-UUR-like_2"/>
    <property type="match status" value="1"/>
</dbReference>
<dbReference type="CDD" id="cd05401">
    <property type="entry name" value="NT_GlnE_GlnD_like"/>
    <property type="match status" value="1"/>
</dbReference>
<dbReference type="EC" id="3.1.4.-" evidence="7"/>
<dbReference type="Gene3D" id="3.30.70.260">
    <property type="match status" value="1"/>
</dbReference>
<dbReference type="InterPro" id="IPR002934">
    <property type="entry name" value="Polymerase_NTP_transf_dom"/>
</dbReference>
<dbReference type="Proteomes" id="UP000242886">
    <property type="component" value="Chromosome SDENCHOL"/>
</dbReference>
<comment type="function">
    <text evidence="7">Modifies, by uridylylation and deuridylylation, the PII regulatory proteins (GlnB and homologs), in response to the nitrogen status of the cell that GlnD senses through the glutamine level. Under low glutamine levels, catalyzes the conversion of the PII proteins and UTP to PII-UMP and PPi, while under higher glutamine levels, GlnD hydrolyzes PII-UMP to PII and UMP (deuridylylation). Thus, controls uridylylation state and activity of the PII proteins, and plays an important role in the regulation of nitrogen metabolism.</text>
</comment>
<dbReference type="PANTHER" id="PTHR47320">
    <property type="entry name" value="BIFUNCTIONAL URIDYLYLTRANSFERASE/URIDYLYL-REMOVING ENZYME"/>
    <property type="match status" value="1"/>
</dbReference>
<accession>A0A7Z7MV13</accession>
<evidence type="ECO:0000256" key="3">
    <source>
        <dbReference type="ARBA" id="ARBA00022737"/>
    </source>
</evidence>
<dbReference type="GO" id="GO:0008773">
    <property type="term" value="F:[protein-PII] uridylyltransferase activity"/>
    <property type="evidence" value="ECO:0007669"/>
    <property type="project" value="UniProtKB-UniRule"/>
</dbReference>
<evidence type="ECO:0000256" key="5">
    <source>
        <dbReference type="ARBA" id="ARBA00022842"/>
    </source>
</evidence>
<feature type="domain" description="HD" evidence="9">
    <location>
        <begin position="447"/>
        <end position="569"/>
    </location>
</feature>
<dbReference type="EC" id="2.7.7.59" evidence="7"/>
<comment type="caution">
    <text evidence="7">Lacks conserved residue(s) required for the propagation of feature annotation.</text>
</comment>
<evidence type="ECO:0000313" key="11">
    <source>
        <dbReference type="Proteomes" id="UP000242886"/>
    </source>
</evidence>
<dbReference type="NCBIfam" id="NF002837">
    <property type="entry name" value="PRK03059.1"/>
    <property type="match status" value="1"/>
</dbReference>
<dbReference type="EMBL" id="LT837803">
    <property type="protein sequence ID" value="SMB25667.1"/>
    <property type="molecule type" value="Genomic_DNA"/>
</dbReference>
<evidence type="ECO:0000259" key="8">
    <source>
        <dbReference type="PROSITE" id="PS51671"/>
    </source>
</evidence>
<dbReference type="Pfam" id="PF01966">
    <property type="entry name" value="HD"/>
    <property type="match status" value="1"/>
</dbReference>
<dbReference type="PROSITE" id="PS51831">
    <property type="entry name" value="HD"/>
    <property type="match status" value="1"/>
</dbReference>
<feature type="domain" description="ACT" evidence="8">
    <location>
        <begin position="796"/>
        <end position="864"/>
    </location>
</feature>
<dbReference type="PIRSF" id="PIRSF006288">
    <property type="entry name" value="PII_uridyltransf"/>
    <property type="match status" value="1"/>
</dbReference>
<dbReference type="SUPFAM" id="SSF55021">
    <property type="entry name" value="ACT-like"/>
    <property type="match status" value="2"/>
</dbReference>
<dbReference type="InterPro" id="IPR003607">
    <property type="entry name" value="HD/PDEase_dom"/>
</dbReference>
<dbReference type="SMART" id="SM00471">
    <property type="entry name" value="HDc"/>
    <property type="match status" value="1"/>
</dbReference>
<comment type="catalytic activity">
    <reaction evidence="7">
        <text>[protein-PII]-uridylyl-L-tyrosine + H2O = [protein-PII]-L-tyrosine + UMP + H(+)</text>
        <dbReference type="Rhea" id="RHEA:48600"/>
        <dbReference type="Rhea" id="RHEA-COMP:12147"/>
        <dbReference type="Rhea" id="RHEA-COMP:12148"/>
        <dbReference type="ChEBI" id="CHEBI:15377"/>
        <dbReference type="ChEBI" id="CHEBI:15378"/>
        <dbReference type="ChEBI" id="CHEBI:46858"/>
        <dbReference type="ChEBI" id="CHEBI:57865"/>
        <dbReference type="ChEBI" id="CHEBI:90602"/>
    </reaction>
</comment>
<dbReference type="GO" id="GO:0008081">
    <property type="term" value="F:phosphoric diester hydrolase activity"/>
    <property type="evidence" value="ECO:0007669"/>
    <property type="project" value="UniProtKB-UniRule"/>
</dbReference>
<comment type="cofactor">
    <cofactor evidence="7">
        <name>Mg(2+)</name>
        <dbReference type="ChEBI" id="CHEBI:18420"/>
    </cofactor>
</comment>
<evidence type="ECO:0000259" key="9">
    <source>
        <dbReference type="PROSITE" id="PS51831"/>
    </source>
</evidence>
<dbReference type="NCBIfam" id="TIGR01693">
    <property type="entry name" value="UTase_glnD"/>
    <property type="match status" value="1"/>
</dbReference>
<evidence type="ECO:0000256" key="1">
    <source>
        <dbReference type="ARBA" id="ARBA00022679"/>
    </source>
</evidence>
<dbReference type="Pfam" id="PF08335">
    <property type="entry name" value="GlnD_UR_UTase"/>
    <property type="match status" value="1"/>
</dbReference>
<dbReference type="InterPro" id="IPR013546">
    <property type="entry name" value="PII_UdlTrfase/GS_AdlTrfase"/>
</dbReference>
<feature type="domain" description="ACT" evidence="8">
    <location>
        <begin position="686"/>
        <end position="765"/>
    </location>
</feature>
<dbReference type="PANTHER" id="PTHR47320:SF1">
    <property type="entry name" value="BIFUNCTIONAL URIDYLYLTRANSFERASE_URIDYLYL-REMOVING ENZYME"/>
    <property type="match status" value="1"/>
</dbReference>
<dbReference type="InterPro" id="IPR002912">
    <property type="entry name" value="ACT_dom"/>
</dbReference>
<dbReference type="AlphaFoldDB" id="A0A7Z7MV13"/>
<comment type="activity regulation">
    <text evidence="7">Uridylyltransferase (UTase) activity is inhibited by glutamine, while glutamine activates uridylyl-removing (UR) activity.</text>
</comment>
<evidence type="ECO:0000313" key="10">
    <source>
        <dbReference type="EMBL" id="SMB25667.1"/>
    </source>
</evidence>
<evidence type="ECO:0000256" key="6">
    <source>
        <dbReference type="ARBA" id="ARBA00023268"/>
    </source>
</evidence>
<dbReference type="SUPFAM" id="SSF81301">
    <property type="entry name" value="Nucleotidyltransferase"/>
    <property type="match status" value="1"/>
</dbReference>
<comment type="domain">
    <text evidence="7">Has four distinct domains: an N-terminal nucleotidyltransferase (NT) domain responsible for UTase activity, a central HD domain that encodes UR activity, and two C-terminal ACT domains that seem to have a role in glutamine sensing.</text>
</comment>
<keyword evidence="1 7" id="KW-0808">Transferase</keyword>
<keyword evidence="6 7" id="KW-0511">Multifunctional enzyme</keyword>
<dbReference type="SUPFAM" id="SSF109604">
    <property type="entry name" value="HD-domain/PDEase-like"/>
    <property type="match status" value="1"/>
</dbReference>
<dbReference type="InterPro" id="IPR006674">
    <property type="entry name" value="HD_domain"/>
</dbReference>
<protein>
    <recommendedName>
        <fullName evidence="7">Bifunctional uridylyltransferase/uridylyl-removing enzyme</fullName>
        <shortName evidence="7">UTase/UR</shortName>
    </recommendedName>
    <alternativeName>
        <fullName evidence="7">Bifunctional [protein-PII] modification enzyme</fullName>
    </alternativeName>
    <alternativeName>
        <fullName evidence="7">Bifunctional nitrogen sensor protein</fullName>
    </alternativeName>
    <domain>
        <recommendedName>
            <fullName evidence="7">[Protein-PII] uridylyltransferase</fullName>
            <shortName evidence="7">PII uridylyltransferase</shortName>
            <shortName evidence="7">UTase</shortName>
            <ecNumber evidence="7">2.7.7.59</ecNumber>
        </recommendedName>
    </domain>
    <domain>
        <recommendedName>
            <fullName evidence="7">[Protein-PII]-UMP uridylyl-removing enzyme</fullName>
            <shortName evidence="7">UR</shortName>
            <ecNumber evidence="7">3.1.4.-</ecNumber>
        </recommendedName>
    </domain>
</protein>
<gene>
    <name evidence="7 10" type="primary">glnD</name>
    <name evidence="10" type="ORF">SDENCHOL_11315</name>
</gene>
<dbReference type="RefSeq" id="WP_154716511.1">
    <property type="nucleotide sequence ID" value="NZ_LT837803.1"/>
</dbReference>
<evidence type="ECO:0000256" key="7">
    <source>
        <dbReference type="HAMAP-Rule" id="MF_00277"/>
    </source>
</evidence>
<keyword evidence="4 7" id="KW-0378">Hydrolase</keyword>
<evidence type="ECO:0000256" key="4">
    <source>
        <dbReference type="ARBA" id="ARBA00022801"/>
    </source>
</evidence>